<accession>A0ABD2NHU0</accession>
<comment type="caution">
    <text evidence="2">The sequence shown here is derived from an EMBL/GenBank/DDBJ whole genome shotgun (WGS) entry which is preliminary data.</text>
</comment>
<reference evidence="2 3" key="1">
    <citation type="journal article" date="2021" name="BMC Biol.">
        <title>Horizontally acquired antibacterial genes associated with adaptive radiation of ladybird beetles.</title>
        <authorList>
            <person name="Li H.S."/>
            <person name="Tang X.F."/>
            <person name="Huang Y.H."/>
            <person name="Xu Z.Y."/>
            <person name="Chen M.L."/>
            <person name="Du X.Y."/>
            <person name="Qiu B.Y."/>
            <person name="Chen P.T."/>
            <person name="Zhang W."/>
            <person name="Slipinski A."/>
            <person name="Escalona H.E."/>
            <person name="Waterhouse R.M."/>
            <person name="Zwick A."/>
            <person name="Pang H."/>
        </authorList>
    </citation>
    <scope>NUCLEOTIDE SEQUENCE [LARGE SCALE GENOMIC DNA]</scope>
    <source>
        <strain evidence="2">SYSU2018</strain>
    </source>
</reference>
<keyword evidence="3" id="KW-1185">Reference proteome</keyword>
<name>A0ABD2NHU0_9CUCU</name>
<evidence type="ECO:0000313" key="2">
    <source>
        <dbReference type="EMBL" id="KAL3277982.1"/>
    </source>
</evidence>
<feature type="region of interest" description="Disordered" evidence="1">
    <location>
        <begin position="1"/>
        <end position="26"/>
    </location>
</feature>
<dbReference type="Proteomes" id="UP001516400">
    <property type="component" value="Unassembled WGS sequence"/>
</dbReference>
<dbReference type="EMBL" id="JABFTP020000103">
    <property type="protein sequence ID" value="KAL3277982.1"/>
    <property type="molecule type" value="Genomic_DNA"/>
</dbReference>
<sequence>MGNIASSSAESADIHSPNGFSTRTHRSHQYHRTLLFHATETQTKYLRVFSTQSIESKIAKLKNGLPGPDGISPLFLKKCSKHVVYPVSQIMKKAFLESKLRSAWKTASVTPILKKK</sequence>
<gene>
    <name evidence="2" type="ORF">HHI36_013324</name>
</gene>
<proteinExistence type="predicted"/>
<protein>
    <submittedName>
        <fullName evidence="2">Uncharacterized protein</fullName>
    </submittedName>
</protein>
<dbReference type="AlphaFoldDB" id="A0ABD2NHU0"/>
<organism evidence="2 3">
    <name type="scientific">Cryptolaemus montrouzieri</name>
    <dbReference type="NCBI Taxonomy" id="559131"/>
    <lineage>
        <taxon>Eukaryota</taxon>
        <taxon>Metazoa</taxon>
        <taxon>Ecdysozoa</taxon>
        <taxon>Arthropoda</taxon>
        <taxon>Hexapoda</taxon>
        <taxon>Insecta</taxon>
        <taxon>Pterygota</taxon>
        <taxon>Neoptera</taxon>
        <taxon>Endopterygota</taxon>
        <taxon>Coleoptera</taxon>
        <taxon>Polyphaga</taxon>
        <taxon>Cucujiformia</taxon>
        <taxon>Coccinelloidea</taxon>
        <taxon>Coccinellidae</taxon>
        <taxon>Scymninae</taxon>
        <taxon>Scymnini</taxon>
        <taxon>Cryptolaemus</taxon>
    </lineage>
</organism>
<feature type="compositionally biased region" description="Polar residues" evidence="1">
    <location>
        <begin position="1"/>
        <end position="10"/>
    </location>
</feature>
<evidence type="ECO:0000313" key="3">
    <source>
        <dbReference type="Proteomes" id="UP001516400"/>
    </source>
</evidence>
<evidence type="ECO:0000256" key="1">
    <source>
        <dbReference type="SAM" id="MobiDB-lite"/>
    </source>
</evidence>